<organism evidence="1 2">
    <name type="scientific">Mycolicibacterium wolinskyi</name>
    <dbReference type="NCBI Taxonomy" id="59750"/>
    <lineage>
        <taxon>Bacteria</taxon>
        <taxon>Bacillati</taxon>
        <taxon>Actinomycetota</taxon>
        <taxon>Actinomycetes</taxon>
        <taxon>Mycobacteriales</taxon>
        <taxon>Mycobacteriaceae</taxon>
        <taxon>Mycolicibacterium</taxon>
    </lineage>
</organism>
<gene>
    <name evidence="1" type="ORF">AFM11_16330</name>
</gene>
<keyword evidence="2" id="KW-1185">Reference proteome</keyword>
<dbReference type="Gene3D" id="3.40.50.150">
    <property type="entry name" value="Vaccinia Virus protein VP39"/>
    <property type="match status" value="1"/>
</dbReference>
<name>A0A132PLB8_9MYCO</name>
<dbReference type="GO" id="GO:0032259">
    <property type="term" value="P:methylation"/>
    <property type="evidence" value="ECO:0007669"/>
    <property type="project" value="UniProtKB-KW"/>
</dbReference>
<keyword evidence="1" id="KW-0489">Methyltransferase</keyword>
<accession>A0A132PLB8</accession>
<evidence type="ECO:0000313" key="1">
    <source>
        <dbReference type="EMBL" id="KWX23139.1"/>
    </source>
</evidence>
<dbReference type="SUPFAM" id="SSF53335">
    <property type="entry name" value="S-adenosyl-L-methionine-dependent methyltransferases"/>
    <property type="match status" value="1"/>
</dbReference>
<keyword evidence="1" id="KW-0808">Transferase</keyword>
<dbReference type="CDD" id="cd02440">
    <property type="entry name" value="AdoMet_MTases"/>
    <property type="match status" value="1"/>
</dbReference>
<proteinExistence type="predicted"/>
<dbReference type="Gene3D" id="3.40.50.620">
    <property type="entry name" value="HUPs"/>
    <property type="match status" value="1"/>
</dbReference>
<reference evidence="1 2" key="1">
    <citation type="submission" date="2015-07" db="EMBL/GenBank/DDBJ databases">
        <title>A draft genome sequence of Mycobacterium wolinskyi.</title>
        <authorList>
            <person name="de Man T.J."/>
            <person name="Perry K.A."/>
            <person name="Coulliette A.D."/>
            <person name="Jensen B."/>
            <person name="Toney N.C."/>
            <person name="Limbago B.M."/>
            <person name="Noble-Wang J."/>
        </authorList>
    </citation>
    <scope>NUCLEOTIDE SEQUENCE [LARGE SCALE GENOMIC DNA]</scope>
    <source>
        <strain evidence="1 2">CDC_01</strain>
    </source>
</reference>
<dbReference type="EMBL" id="LGTW01000010">
    <property type="protein sequence ID" value="KWX23139.1"/>
    <property type="molecule type" value="Genomic_DNA"/>
</dbReference>
<dbReference type="Proteomes" id="UP000070612">
    <property type="component" value="Unassembled WGS sequence"/>
</dbReference>
<dbReference type="AlphaFoldDB" id="A0A132PLB8"/>
<dbReference type="InterPro" id="IPR029063">
    <property type="entry name" value="SAM-dependent_MTases_sf"/>
</dbReference>
<sequence>MATRHDGPVRYVVFPGRHHVLTRFQARYLAELAPDATVIWAVTSANHQNTRRNPVPANRREAAIELFSHIEGIRSLVVPIVDVAPDDRFAEITLKAIAHATGIEPEPTDTVVACSTPAVADLYARLGFSIAPVERDHPDSPPYPWQLLERVATGGAWRDEAHPATLDVFDRYGLADHIAAISADPIVSSEGSLTETRDYRSYSAAFDAAAERKWAQARPYVRAGRIVDIGCAAGGMLELIAADAELRESDLYGIEVARHLFEECQHRKSQGVFANANTFFYQRNILAGPVFGDASINTTLTFALTHEIYSYGDGMASLRTFAETIAKHTAPGGVWINSDVCGPDDPDRPVRLVFHEPGLDHAAVDLTTFDDVPGYLTPLSPAARFEQFANDFRRNSGVPFDYDVIDDRTVALRLADAMEFLTRFSYVDNWLSETHEQFCALSWADWVALAGEVGLHVDPRSGAWRNDWLVQNVFDPAAALCDDDGNRLNWPATHVLLAATALH</sequence>
<comment type="caution">
    <text evidence="1">The sequence shown here is derived from an EMBL/GenBank/DDBJ whole genome shotgun (WGS) entry which is preliminary data.</text>
</comment>
<dbReference type="InterPro" id="IPR014729">
    <property type="entry name" value="Rossmann-like_a/b/a_fold"/>
</dbReference>
<dbReference type="STRING" id="59750.AWC31_19990"/>
<evidence type="ECO:0000313" key="2">
    <source>
        <dbReference type="Proteomes" id="UP000070612"/>
    </source>
</evidence>
<dbReference type="GO" id="GO:0008168">
    <property type="term" value="F:methyltransferase activity"/>
    <property type="evidence" value="ECO:0007669"/>
    <property type="project" value="UniProtKB-KW"/>
</dbReference>
<protein>
    <submittedName>
        <fullName evidence="1">Methyltransferase</fullName>
    </submittedName>
</protein>
<dbReference type="PATRIC" id="fig|59750.3.peg.614"/>